<accession>A0A9P7DKZ2</accession>
<keyword evidence="1" id="KW-0472">Membrane</keyword>
<keyword evidence="1" id="KW-1133">Transmembrane helix</keyword>
<dbReference type="AlphaFoldDB" id="A0A9P7DKZ2"/>
<comment type="caution">
    <text evidence="2">The sequence shown here is derived from an EMBL/GenBank/DDBJ whole genome shotgun (WGS) entry which is preliminary data.</text>
</comment>
<proteinExistence type="predicted"/>
<name>A0A9P7DKZ2_9AGAM</name>
<evidence type="ECO:0000313" key="2">
    <source>
        <dbReference type="EMBL" id="KAG1797417.1"/>
    </source>
</evidence>
<dbReference type="EMBL" id="JABBWE010000016">
    <property type="protein sequence ID" value="KAG1797417.1"/>
    <property type="molecule type" value="Genomic_DNA"/>
</dbReference>
<feature type="transmembrane region" description="Helical" evidence="1">
    <location>
        <begin position="38"/>
        <end position="59"/>
    </location>
</feature>
<dbReference type="OrthoDB" id="2958007at2759"/>
<evidence type="ECO:0000313" key="3">
    <source>
        <dbReference type="Proteomes" id="UP000719766"/>
    </source>
</evidence>
<reference evidence="2" key="1">
    <citation type="journal article" date="2020" name="New Phytol.">
        <title>Comparative genomics reveals dynamic genome evolution in host specialist ectomycorrhizal fungi.</title>
        <authorList>
            <person name="Lofgren L.A."/>
            <person name="Nguyen N.H."/>
            <person name="Vilgalys R."/>
            <person name="Ruytinx J."/>
            <person name="Liao H.L."/>
            <person name="Branco S."/>
            <person name="Kuo A."/>
            <person name="LaButti K."/>
            <person name="Lipzen A."/>
            <person name="Andreopoulos W."/>
            <person name="Pangilinan J."/>
            <person name="Riley R."/>
            <person name="Hundley H."/>
            <person name="Na H."/>
            <person name="Barry K."/>
            <person name="Grigoriev I.V."/>
            <person name="Stajich J.E."/>
            <person name="Kennedy P.G."/>
        </authorList>
    </citation>
    <scope>NUCLEOTIDE SEQUENCE</scope>
    <source>
        <strain evidence="2">S12</strain>
    </source>
</reference>
<protein>
    <submittedName>
        <fullName evidence="2">Uncharacterized protein</fullName>
    </submittedName>
</protein>
<gene>
    <name evidence="2" type="ORF">HD556DRAFT_1356493</name>
</gene>
<dbReference type="GeneID" id="64596262"/>
<organism evidence="2 3">
    <name type="scientific">Suillus plorans</name>
    <dbReference type="NCBI Taxonomy" id="116603"/>
    <lineage>
        <taxon>Eukaryota</taxon>
        <taxon>Fungi</taxon>
        <taxon>Dikarya</taxon>
        <taxon>Basidiomycota</taxon>
        <taxon>Agaricomycotina</taxon>
        <taxon>Agaricomycetes</taxon>
        <taxon>Agaricomycetidae</taxon>
        <taxon>Boletales</taxon>
        <taxon>Suillineae</taxon>
        <taxon>Suillaceae</taxon>
        <taxon>Suillus</taxon>
    </lineage>
</organism>
<keyword evidence="1" id="KW-0812">Transmembrane</keyword>
<sequence>MASFSIIFPTDVAAAYATSAIPGITVCYQSSSTSYHFFSFPCSNWVFSSGLIILTLICAMQNWQINSSHLYVVLVNYNIFYYACGFLFSVTNIITPLLFQDSYQTILNSVQSIMLAILATRKHLHLWQVNRHPRGSTSALVHIPMSDISFANPTV</sequence>
<keyword evidence="3" id="KW-1185">Reference proteome</keyword>
<feature type="transmembrane region" description="Helical" evidence="1">
    <location>
        <begin position="79"/>
        <end position="99"/>
    </location>
</feature>
<dbReference type="Proteomes" id="UP000719766">
    <property type="component" value="Unassembled WGS sequence"/>
</dbReference>
<evidence type="ECO:0000256" key="1">
    <source>
        <dbReference type="SAM" id="Phobius"/>
    </source>
</evidence>
<dbReference type="RefSeq" id="XP_041162527.1">
    <property type="nucleotide sequence ID" value="XM_041302498.1"/>
</dbReference>